<evidence type="ECO:0000256" key="3">
    <source>
        <dbReference type="ARBA" id="ARBA00022989"/>
    </source>
</evidence>
<proteinExistence type="predicted"/>
<evidence type="ECO:0000313" key="4">
    <source>
        <dbReference type="EMBL" id="BCI68400.1"/>
    </source>
</evidence>
<sequence length="488" mass="56055">MKIACALFVKNEIHDITGWIAWHFAIGINHLYIFDDHSDDGTWEVIQSAAQIYSIDSYRTNIKEEKNFYNRQGQCFNSAVEKARGIYDWLGFLDGDEYLYINNFPNAVDFFAQKKFEKADGIAISWCVYGSNDKVIANNKLNIDQFTKYNITPPDADGFGLVKSFVRPEKVDLNYSNPHKLNVNEKHYLDENGAVVEWRGTTKKINWESAKVMHFICRSMEHYVSRIKRRVNSDLSDSIGYWNHFNVNDADDFAPLAFSQSARSIMYKINRARFFNALKYACVFPYKNHKMISLSDHIVYRTEHAKNVDVFEIRNTNGDFLKLNQSGRISSEPGESVYLCKLKGNNNFYSFFQKSCDSIVISNDTGGLSSFCVIVEDTGDGHIAIRNPYEYNYLTTPPSHCDNKEASFSAKKILDWEKYTLKKIDYNGKVPSSSISINNEISIDDFIHILRNNIGTMSVYDFCVCLASVMDSDILTLKSCMRNLIPYT</sequence>
<accession>A0A6S6PMZ5</accession>
<dbReference type="RefSeq" id="WP_145995958.1">
    <property type="nucleotide sequence ID" value="NZ_AP023326.1"/>
</dbReference>
<dbReference type="Pfam" id="PF13704">
    <property type="entry name" value="Glyco_tranf_2_4"/>
    <property type="match status" value="1"/>
</dbReference>
<dbReference type="GO" id="GO:0005737">
    <property type="term" value="C:cytoplasm"/>
    <property type="evidence" value="ECO:0007669"/>
    <property type="project" value="TreeGrafter"/>
</dbReference>
<dbReference type="InterPro" id="IPR029044">
    <property type="entry name" value="Nucleotide-diphossugar_trans"/>
</dbReference>
<dbReference type="GO" id="GO:0016757">
    <property type="term" value="F:glycosyltransferase activity"/>
    <property type="evidence" value="ECO:0007669"/>
    <property type="project" value="TreeGrafter"/>
</dbReference>
<dbReference type="GO" id="GO:0016020">
    <property type="term" value="C:membrane"/>
    <property type="evidence" value="ECO:0007669"/>
    <property type="project" value="UniProtKB-SubCell"/>
</dbReference>
<name>A0A6S6PMZ5_ACEAC</name>
<comment type="subcellular location">
    <subcellularLocation>
        <location evidence="1">Membrane</location>
        <topology evidence="1">Single-pass membrane protein</topology>
    </subcellularLocation>
</comment>
<gene>
    <name evidence="4" type="ORF">AAJCM20276_30240</name>
</gene>
<dbReference type="AlphaFoldDB" id="A0A6S6PMZ5"/>
<evidence type="ECO:0000256" key="2">
    <source>
        <dbReference type="ARBA" id="ARBA00022692"/>
    </source>
</evidence>
<organism evidence="4 5">
    <name type="scientific">Acetobacter aceti</name>
    <dbReference type="NCBI Taxonomy" id="435"/>
    <lineage>
        <taxon>Bacteria</taxon>
        <taxon>Pseudomonadati</taxon>
        <taxon>Pseudomonadota</taxon>
        <taxon>Alphaproteobacteria</taxon>
        <taxon>Acetobacterales</taxon>
        <taxon>Acetobacteraceae</taxon>
        <taxon>Acetobacter</taxon>
        <taxon>Acetobacter subgen. Acetobacter</taxon>
    </lineage>
</organism>
<dbReference type="CDD" id="cd00761">
    <property type="entry name" value="Glyco_tranf_GTA_type"/>
    <property type="match status" value="1"/>
</dbReference>
<dbReference type="EMBL" id="AP023326">
    <property type="protein sequence ID" value="BCI68400.1"/>
    <property type="molecule type" value="Genomic_DNA"/>
</dbReference>
<dbReference type="Gene3D" id="3.90.550.10">
    <property type="entry name" value="Spore Coat Polysaccharide Biosynthesis Protein SpsA, Chain A"/>
    <property type="match status" value="1"/>
</dbReference>
<protein>
    <submittedName>
        <fullName evidence="4">Uncharacterized protein</fullName>
    </submittedName>
</protein>
<evidence type="ECO:0000313" key="5">
    <source>
        <dbReference type="Proteomes" id="UP000515220"/>
    </source>
</evidence>
<reference evidence="4 5" key="1">
    <citation type="submission" date="2020-07" db="EMBL/GenBank/DDBJ databases">
        <title>Complete Genome Sequence of an acetic acid bacterium, Acetobacter aceti JCM20276.</title>
        <authorList>
            <person name="Hirose Y."/>
            <person name="Mihara H."/>
        </authorList>
    </citation>
    <scope>NUCLEOTIDE SEQUENCE [LARGE SCALE GENOMIC DNA]</scope>
    <source>
        <strain evidence="4 5">JCM20276</strain>
    </source>
</reference>
<keyword evidence="2" id="KW-0812">Transmembrane</keyword>
<dbReference type="SUPFAM" id="SSF53448">
    <property type="entry name" value="Nucleotide-diphospho-sugar transferases"/>
    <property type="match status" value="1"/>
</dbReference>
<keyword evidence="3" id="KW-0472">Membrane</keyword>
<dbReference type="Proteomes" id="UP000515220">
    <property type="component" value="Chromosome"/>
</dbReference>
<dbReference type="PANTHER" id="PTHR21461">
    <property type="entry name" value="GLYCOSYLTRANSFERASE FAMILY 92 PROTEIN"/>
    <property type="match status" value="1"/>
</dbReference>
<keyword evidence="3" id="KW-1133">Transmembrane helix</keyword>
<dbReference type="PANTHER" id="PTHR21461:SF69">
    <property type="entry name" value="GLYCOSYLTRANSFERASE FAMILY 92 PROTEIN"/>
    <property type="match status" value="1"/>
</dbReference>
<evidence type="ECO:0000256" key="1">
    <source>
        <dbReference type="ARBA" id="ARBA00004167"/>
    </source>
</evidence>